<dbReference type="Proteomes" id="UP000003835">
    <property type="component" value="Unassembled WGS sequence"/>
</dbReference>
<proteinExistence type="predicted"/>
<sequence length="40" mass="4630">MRYVSNLLRERCYLTELNAQINQIITQDAAANTNRLSDCN</sequence>
<reference evidence="1 2" key="1">
    <citation type="submission" date="2008-07" db="EMBL/GenBank/DDBJ databases">
        <authorList>
            <person name="Tandeau de Marsac N."/>
            <person name="Ferriera S."/>
            <person name="Johnson J."/>
            <person name="Kravitz S."/>
            <person name="Beeson K."/>
            <person name="Sutton G."/>
            <person name="Rogers Y.-H."/>
            <person name="Friedman R."/>
            <person name="Frazier M."/>
            <person name="Venter J.C."/>
        </authorList>
    </citation>
    <scope>NUCLEOTIDE SEQUENCE [LARGE SCALE GENOMIC DNA]</scope>
    <source>
        <strain evidence="1 2">PCC 7420</strain>
    </source>
</reference>
<evidence type="ECO:0000313" key="1">
    <source>
        <dbReference type="EMBL" id="EDX70917.1"/>
    </source>
</evidence>
<keyword evidence="2" id="KW-1185">Reference proteome</keyword>
<accession>B4W4E3</accession>
<evidence type="ECO:0000313" key="2">
    <source>
        <dbReference type="Proteomes" id="UP000003835"/>
    </source>
</evidence>
<dbReference type="AlphaFoldDB" id="B4W4E3"/>
<gene>
    <name evidence="1" type="ORF">MC7420_8168</name>
</gene>
<organism evidence="1 2">
    <name type="scientific">Coleofasciculus chthonoplastes PCC 7420</name>
    <dbReference type="NCBI Taxonomy" id="118168"/>
    <lineage>
        <taxon>Bacteria</taxon>
        <taxon>Bacillati</taxon>
        <taxon>Cyanobacteriota</taxon>
        <taxon>Cyanophyceae</taxon>
        <taxon>Coleofasciculales</taxon>
        <taxon>Coleofasciculaceae</taxon>
        <taxon>Coleofasciculus</taxon>
    </lineage>
</organism>
<dbReference type="EMBL" id="DS989878">
    <property type="protein sequence ID" value="EDX70917.1"/>
    <property type="molecule type" value="Genomic_DNA"/>
</dbReference>
<name>B4W4E3_9CYAN</name>
<protein>
    <submittedName>
        <fullName evidence="1">Uncharacterized protein</fullName>
    </submittedName>
</protein>
<dbReference type="HOGENOM" id="CLU_3287950_0_0_3"/>